<dbReference type="eggNOG" id="arCOG02113">
    <property type="taxonomic scope" value="Archaea"/>
</dbReference>
<accession>F0QT93</accession>
<dbReference type="PANTHER" id="PTHR38433:SF1">
    <property type="entry name" value="DUF1641 DOMAIN-CONTAINING PROTEIN"/>
    <property type="match status" value="1"/>
</dbReference>
<evidence type="ECO:0008006" key="3">
    <source>
        <dbReference type="Google" id="ProtNLM"/>
    </source>
</evidence>
<dbReference type="InterPro" id="IPR012440">
    <property type="entry name" value="DUF1641"/>
</dbReference>
<dbReference type="AlphaFoldDB" id="F0QT93"/>
<protein>
    <recommendedName>
        <fullName evidence="3">DUF1641 domain-containing protein</fullName>
    </recommendedName>
</protein>
<dbReference type="Proteomes" id="UP000007485">
    <property type="component" value="Chromosome"/>
</dbReference>
<proteinExistence type="predicted"/>
<keyword evidence="2" id="KW-1185">Reference proteome</keyword>
<organism evidence="1 2">
    <name type="scientific">Vulcanisaeta moutnovskia (strain 768-28)</name>
    <dbReference type="NCBI Taxonomy" id="985053"/>
    <lineage>
        <taxon>Archaea</taxon>
        <taxon>Thermoproteota</taxon>
        <taxon>Thermoprotei</taxon>
        <taxon>Thermoproteales</taxon>
        <taxon>Thermoproteaceae</taxon>
        <taxon>Vulcanisaeta</taxon>
    </lineage>
</organism>
<dbReference type="Pfam" id="PF07849">
    <property type="entry name" value="DUF1641"/>
    <property type="match status" value="1"/>
</dbReference>
<sequence>MVIMAQVQQTQVEKSPDEQIAEALNVLVQNIDEIRGLLDQIIELKRSGVIDALMLIVNRFEEVIQYLFQDPAVFRLLSILVDGSLQAMNKLDTQDVLRLKGLVQDLGGCMGKNLDLANAKPVGGLMGLWRALGDKDVQRGLGVAMTLLKALGKCSSQQ</sequence>
<dbReference type="STRING" id="985053.VMUT_0219"/>
<dbReference type="HOGENOM" id="CLU_1691461_0_0_2"/>
<evidence type="ECO:0000313" key="1">
    <source>
        <dbReference type="EMBL" id="ADY00435.1"/>
    </source>
</evidence>
<evidence type="ECO:0000313" key="2">
    <source>
        <dbReference type="Proteomes" id="UP000007485"/>
    </source>
</evidence>
<dbReference type="PANTHER" id="PTHR38433">
    <property type="match status" value="1"/>
</dbReference>
<gene>
    <name evidence="1" type="ordered locus">VMUT_0219</name>
</gene>
<dbReference type="KEGG" id="vmo:VMUT_0219"/>
<reference evidence="1 2" key="1">
    <citation type="journal article" date="2011" name="J. Bacteriol.">
        <title>Complete genome sequence of 'Vulcanisaeta moutnovskia' strain 768-28, a novel member of the hyperthermophilic crenarchaeal genus vulcanisaeta.</title>
        <authorList>
            <person name="Gumerov V.M."/>
            <person name="Mardanov A.V."/>
            <person name="Beletsky A.V."/>
            <person name="Prokofeva M.I."/>
            <person name="Bonch-Osmolovskaya E.A."/>
            <person name="Ravin N.V."/>
            <person name="Skryabin K.G."/>
        </authorList>
    </citation>
    <scope>NUCLEOTIDE SEQUENCE [LARGE SCALE GENOMIC DNA]</scope>
    <source>
        <strain evidence="1 2">768-28</strain>
    </source>
</reference>
<dbReference type="EMBL" id="CP002529">
    <property type="protein sequence ID" value="ADY00435.1"/>
    <property type="molecule type" value="Genomic_DNA"/>
</dbReference>
<name>F0QT93_VULM7</name>